<evidence type="ECO:0000313" key="3">
    <source>
        <dbReference type="EMBL" id="MBD1379150.1"/>
    </source>
</evidence>
<feature type="chain" id="PRO_5038445820" description="DUF4352 domain-containing protein" evidence="2">
    <location>
        <begin position="21"/>
        <end position="177"/>
    </location>
</feature>
<gene>
    <name evidence="3" type="ORF">IC621_02805</name>
</gene>
<organism evidence="3 4">
    <name type="scientific">Metabacillus arenae</name>
    <dbReference type="NCBI Taxonomy" id="2771434"/>
    <lineage>
        <taxon>Bacteria</taxon>
        <taxon>Bacillati</taxon>
        <taxon>Bacillota</taxon>
        <taxon>Bacilli</taxon>
        <taxon>Bacillales</taxon>
        <taxon>Bacillaceae</taxon>
        <taxon>Metabacillus</taxon>
    </lineage>
</organism>
<dbReference type="RefSeq" id="WP_191155498.1">
    <property type="nucleotide sequence ID" value="NZ_JACXAI010000002.1"/>
</dbReference>
<keyword evidence="2" id="KW-0732">Signal</keyword>
<keyword evidence="4" id="KW-1185">Reference proteome</keyword>
<evidence type="ECO:0000256" key="2">
    <source>
        <dbReference type="SAM" id="SignalP"/>
    </source>
</evidence>
<proteinExistence type="predicted"/>
<feature type="region of interest" description="Disordered" evidence="1">
    <location>
        <begin position="23"/>
        <end position="50"/>
    </location>
</feature>
<dbReference type="PROSITE" id="PS51257">
    <property type="entry name" value="PROKAR_LIPOPROTEIN"/>
    <property type="match status" value="1"/>
</dbReference>
<sequence length="177" mass="18885">MKKLLILLSALLLLILGACGSSDVSTGGEGNSTEAKKEGQKEEKKVEEGTKTIDATSQTVEAAGMKVGLGEIKISKDKIEVGVNLENTSDGVLHFYPDQGSAVIGDMQIDSNMFMTDGDLGGEVQPSVKQDGVLQYLAPDGKEIDVNAISEIKLIFGEVNTDDYMTNEKVEFTVPVK</sequence>
<accession>A0A926NDH6</accession>
<comment type="caution">
    <text evidence="3">The sequence shown here is derived from an EMBL/GenBank/DDBJ whole genome shotgun (WGS) entry which is preliminary data.</text>
</comment>
<evidence type="ECO:0008006" key="5">
    <source>
        <dbReference type="Google" id="ProtNLM"/>
    </source>
</evidence>
<evidence type="ECO:0000313" key="4">
    <source>
        <dbReference type="Proteomes" id="UP000626844"/>
    </source>
</evidence>
<protein>
    <recommendedName>
        <fullName evidence="5">DUF4352 domain-containing protein</fullName>
    </recommendedName>
</protein>
<evidence type="ECO:0000256" key="1">
    <source>
        <dbReference type="SAM" id="MobiDB-lite"/>
    </source>
</evidence>
<reference evidence="3" key="1">
    <citation type="submission" date="2020-09" db="EMBL/GenBank/DDBJ databases">
        <title>A novel bacterium of genus Bacillus, isolated from South China Sea.</title>
        <authorList>
            <person name="Huang H."/>
            <person name="Mo K."/>
            <person name="Hu Y."/>
        </authorList>
    </citation>
    <scope>NUCLEOTIDE SEQUENCE</scope>
    <source>
        <strain evidence="3">IB182487</strain>
    </source>
</reference>
<feature type="compositionally biased region" description="Basic and acidic residues" evidence="1">
    <location>
        <begin position="34"/>
        <end position="50"/>
    </location>
</feature>
<feature type="signal peptide" evidence="2">
    <location>
        <begin position="1"/>
        <end position="20"/>
    </location>
</feature>
<dbReference type="Proteomes" id="UP000626844">
    <property type="component" value="Unassembled WGS sequence"/>
</dbReference>
<dbReference type="EMBL" id="JACXAI010000002">
    <property type="protein sequence ID" value="MBD1379150.1"/>
    <property type="molecule type" value="Genomic_DNA"/>
</dbReference>
<dbReference type="AlphaFoldDB" id="A0A926NDH6"/>
<name>A0A926NDH6_9BACI</name>